<organism evidence="1 2">
    <name type="scientific">Streptomyces justiciae</name>
    <dbReference type="NCBI Taxonomy" id="2780140"/>
    <lineage>
        <taxon>Bacteria</taxon>
        <taxon>Bacillati</taxon>
        <taxon>Actinomycetota</taxon>
        <taxon>Actinomycetes</taxon>
        <taxon>Kitasatosporales</taxon>
        <taxon>Streptomycetaceae</taxon>
        <taxon>Streptomyces</taxon>
    </lineage>
</organism>
<keyword evidence="2" id="KW-1185">Reference proteome</keyword>
<sequence length="89" mass="8830">MPTPTPSARKAEIASLARAEARVMTGADTDHAPHPAAGLTAAALRAHGTLSAGLGRSIPFTALGPTGDSVHALATFLAVYADQDLAAAA</sequence>
<proteinExistence type="predicted"/>
<dbReference type="EMBL" id="JAVTLL010000052">
    <property type="protein sequence ID" value="MDT7847513.1"/>
    <property type="molecule type" value="Genomic_DNA"/>
</dbReference>
<evidence type="ECO:0000313" key="1">
    <source>
        <dbReference type="EMBL" id="MDT7847513.1"/>
    </source>
</evidence>
<reference evidence="2" key="1">
    <citation type="submission" date="2023-07" db="EMBL/GenBank/DDBJ databases">
        <title>Draft genome sequence of the endophytic actinobacterium Streptomyces justiciae WPN32, a potential antibiotic producer.</title>
        <authorList>
            <person name="Yasawong M."/>
            <person name="Pana W."/>
            <person name="Ganta P."/>
            <person name="Santapan N."/>
            <person name="Songngamsuk T."/>
            <person name="Phatcharaharikarn M."/>
            <person name="Kerdtoob S."/>
            <person name="Nantapong N."/>
        </authorList>
    </citation>
    <scope>NUCLEOTIDE SEQUENCE [LARGE SCALE GENOMIC DNA]</scope>
    <source>
        <strain evidence="2">WPN32</strain>
    </source>
</reference>
<protein>
    <submittedName>
        <fullName evidence="1">Uncharacterized protein</fullName>
    </submittedName>
</protein>
<comment type="caution">
    <text evidence="1">The sequence shown here is derived from an EMBL/GenBank/DDBJ whole genome shotgun (WGS) entry which is preliminary data.</text>
</comment>
<accession>A0ABU3M7Z2</accession>
<dbReference type="Proteomes" id="UP001257948">
    <property type="component" value="Unassembled WGS sequence"/>
</dbReference>
<gene>
    <name evidence="1" type="ORF">RQC66_43055</name>
</gene>
<name>A0ABU3M7Z2_9ACTN</name>
<dbReference type="RefSeq" id="WP_314207697.1">
    <property type="nucleotide sequence ID" value="NZ_JAVTLL010000052.1"/>
</dbReference>
<evidence type="ECO:0000313" key="2">
    <source>
        <dbReference type="Proteomes" id="UP001257948"/>
    </source>
</evidence>